<dbReference type="GO" id="GO:0005484">
    <property type="term" value="F:SNAP receptor activity"/>
    <property type="evidence" value="ECO:0007669"/>
    <property type="project" value="TreeGrafter"/>
</dbReference>
<evidence type="ECO:0000256" key="4">
    <source>
        <dbReference type="ARBA" id="ARBA00022692"/>
    </source>
</evidence>
<evidence type="ECO:0000313" key="12">
    <source>
        <dbReference type="Proteomes" id="UP000013827"/>
    </source>
</evidence>
<dbReference type="InterPro" id="IPR010989">
    <property type="entry name" value="SNARE"/>
</dbReference>
<evidence type="ECO:0000256" key="5">
    <source>
        <dbReference type="ARBA" id="ARBA00022989"/>
    </source>
</evidence>
<evidence type="ECO:0000256" key="1">
    <source>
        <dbReference type="ARBA" id="ARBA00004211"/>
    </source>
</evidence>
<dbReference type="Pfam" id="PF05739">
    <property type="entry name" value="SNARE"/>
    <property type="match status" value="1"/>
</dbReference>
<dbReference type="Proteomes" id="UP000013827">
    <property type="component" value="Unassembled WGS sequence"/>
</dbReference>
<dbReference type="PANTHER" id="PTHR19957">
    <property type="entry name" value="SYNTAXIN"/>
    <property type="match status" value="1"/>
</dbReference>
<keyword evidence="3" id="KW-0813">Transport</keyword>
<dbReference type="EnsemblProtists" id="EOD03906">
    <property type="protein sequence ID" value="EOD03906"/>
    <property type="gene ID" value="EMIHUDRAFT_221691"/>
</dbReference>
<name>A0A0D3HY21_EMIH1</name>
<dbReference type="AlphaFoldDB" id="A0A0D3HY21"/>
<comment type="similarity">
    <text evidence="2">Belongs to the syntaxin family.</text>
</comment>
<keyword evidence="12" id="KW-1185">Reference proteome</keyword>
<keyword evidence="4 9" id="KW-0812">Transmembrane</keyword>
<evidence type="ECO:0000313" key="11">
    <source>
        <dbReference type="EnsemblProtists" id="EOD03906"/>
    </source>
</evidence>
<dbReference type="GO" id="GO:0000139">
    <property type="term" value="C:Golgi membrane"/>
    <property type="evidence" value="ECO:0007669"/>
    <property type="project" value="TreeGrafter"/>
</dbReference>
<evidence type="ECO:0000256" key="8">
    <source>
        <dbReference type="SAM" id="MobiDB-lite"/>
    </source>
</evidence>
<dbReference type="GO" id="GO:0006906">
    <property type="term" value="P:vesicle fusion"/>
    <property type="evidence" value="ECO:0007669"/>
    <property type="project" value="TreeGrafter"/>
</dbReference>
<organism evidence="11 12">
    <name type="scientific">Emiliania huxleyi (strain CCMP1516)</name>
    <dbReference type="NCBI Taxonomy" id="280463"/>
    <lineage>
        <taxon>Eukaryota</taxon>
        <taxon>Haptista</taxon>
        <taxon>Haptophyta</taxon>
        <taxon>Prymnesiophyceae</taxon>
        <taxon>Isochrysidales</taxon>
        <taxon>Noelaerhabdaceae</taxon>
        <taxon>Emiliania</taxon>
    </lineage>
</organism>
<dbReference type="GO" id="GO:0000149">
    <property type="term" value="F:SNARE binding"/>
    <property type="evidence" value="ECO:0007669"/>
    <property type="project" value="TreeGrafter"/>
</dbReference>
<dbReference type="GO" id="GO:0006886">
    <property type="term" value="P:intracellular protein transport"/>
    <property type="evidence" value="ECO:0007669"/>
    <property type="project" value="TreeGrafter"/>
</dbReference>
<dbReference type="GO" id="GO:0031201">
    <property type="term" value="C:SNARE complex"/>
    <property type="evidence" value="ECO:0007669"/>
    <property type="project" value="TreeGrafter"/>
</dbReference>
<feature type="domain" description="T-SNARE coiled-coil homology" evidence="10">
    <location>
        <begin position="228"/>
        <end position="290"/>
    </location>
</feature>
<sequence>MPAVDRTAEFREVVELRRRRQQGPRTPRPAGPKKRSDFAAAASGIGADIHATAAKLERLTQLAQSNSLLLFADPTEEINQLTLIVKQDIASLNAKLSELQRAMRDGRGSASRQQASHSSSIVEQLKARLLDSAKDFQGLLQTRKESVQMMQDRRQKLAAPTPPQCRCADGAGASAESHAPRSIFECGSPLGMATPPSSMGAANGAHAGGGAFAFDAFEWGSRWGSSSSKYLSSRTHAVESVQSTIVELGSIFEQLSTLVAEQGEMARRVDENVDDALASTQAGYEQLQRYWRNLSSSRGLAVRVLAVLMFFIVIFGTFF</sequence>
<dbReference type="SUPFAM" id="SSF47661">
    <property type="entry name" value="t-snare proteins"/>
    <property type="match status" value="1"/>
</dbReference>
<dbReference type="SMART" id="SM00397">
    <property type="entry name" value="t_SNARE"/>
    <property type="match status" value="1"/>
</dbReference>
<evidence type="ECO:0000256" key="7">
    <source>
        <dbReference type="ARBA" id="ARBA00023136"/>
    </source>
</evidence>
<evidence type="ECO:0000256" key="3">
    <source>
        <dbReference type="ARBA" id="ARBA00022448"/>
    </source>
</evidence>
<dbReference type="eggNOG" id="KOG0812">
    <property type="taxonomic scope" value="Eukaryota"/>
</dbReference>
<dbReference type="PaxDb" id="2903-EOD03906"/>
<comment type="subcellular location">
    <subcellularLocation>
        <location evidence="1">Membrane</location>
        <topology evidence="1">Single-pass type IV membrane protein</topology>
    </subcellularLocation>
</comment>
<dbReference type="PANTHER" id="PTHR19957:SF3">
    <property type="entry name" value="SYNTAXIN-5"/>
    <property type="match status" value="1"/>
</dbReference>
<dbReference type="GO" id="GO:0006888">
    <property type="term" value="P:endoplasmic reticulum to Golgi vesicle-mediated transport"/>
    <property type="evidence" value="ECO:0007669"/>
    <property type="project" value="TreeGrafter"/>
</dbReference>
<feature type="compositionally biased region" description="Basic and acidic residues" evidence="8">
    <location>
        <begin position="1"/>
        <end position="16"/>
    </location>
</feature>
<dbReference type="STRING" id="2903.R1CZC6"/>
<evidence type="ECO:0000256" key="9">
    <source>
        <dbReference type="SAM" id="Phobius"/>
    </source>
</evidence>
<dbReference type="KEGG" id="ehx:EMIHUDRAFT_221691"/>
<dbReference type="OMA" id="EHNHNVV"/>
<evidence type="ECO:0000256" key="2">
    <source>
        <dbReference type="ARBA" id="ARBA00009063"/>
    </source>
</evidence>
<accession>A0A0D3HY21</accession>
<feature type="region of interest" description="Disordered" evidence="8">
    <location>
        <begin position="1"/>
        <end position="36"/>
    </location>
</feature>
<dbReference type="HOGENOM" id="CLU_044998_0_0_1"/>
<dbReference type="Gene3D" id="1.20.58.70">
    <property type="match status" value="1"/>
</dbReference>
<dbReference type="GO" id="GO:0048278">
    <property type="term" value="P:vesicle docking"/>
    <property type="evidence" value="ECO:0007669"/>
    <property type="project" value="TreeGrafter"/>
</dbReference>
<dbReference type="GeneID" id="17250002"/>
<feature type="transmembrane region" description="Helical" evidence="9">
    <location>
        <begin position="300"/>
        <end position="318"/>
    </location>
</feature>
<dbReference type="InterPro" id="IPR000727">
    <property type="entry name" value="T_SNARE_dom"/>
</dbReference>
<dbReference type="PROSITE" id="PS50192">
    <property type="entry name" value="T_SNARE"/>
    <property type="match status" value="1"/>
</dbReference>
<proteinExistence type="inferred from homology"/>
<reference evidence="11" key="2">
    <citation type="submission" date="2024-10" db="UniProtKB">
        <authorList>
            <consortium name="EnsemblProtists"/>
        </authorList>
    </citation>
    <scope>IDENTIFICATION</scope>
</reference>
<keyword evidence="6" id="KW-0175">Coiled coil</keyword>
<dbReference type="CDD" id="cd15844">
    <property type="entry name" value="SNARE_syntaxin5"/>
    <property type="match status" value="1"/>
</dbReference>
<reference evidence="12" key="1">
    <citation type="journal article" date="2013" name="Nature">
        <title>Pan genome of the phytoplankton Emiliania underpins its global distribution.</title>
        <authorList>
            <person name="Read B.A."/>
            <person name="Kegel J."/>
            <person name="Klute M.J."/>
            <person name="Kuo A."/>
            <person name="Lefebvre S.C."/>
            <person name="Maumus F."/>
            <person name="Mayer C."/>
            <person name="Miller J."/>
            <person name="Monier A."/>
            <person name="Salamov A."/>
            <person name="Young J."/>
            <person name="Aguilar M."/>
            <person name="Claverie J.M."/>
            <person name="Frickenhaus S."/>
            <person name="Gonzalez K."/>
            <person name="Herman E.K."/>
            <person name="Lin Y.C."/>
            <person name="Napier J."/>
            <person name="Ogata H."/>
            <person name="Sarno A.F."/>
            <person name="Shmutz J."/>
            <person name="Schroeder D."/>
            <person name="de Vargas C."/>
            <person name="Verret F."/>
            <person name="von Dassow P."/>
            <person name="Valentin K."/>
            <person name="Van de Peer Y."/>
            <person name="Wheeler G."/>
            <person name="Dacks J.B."/>
            <person name="Delwiche C.F."/>
            <person name="Dyhrman S.T."/>
            <person name="Glockner G."/>
            <person name="John U."/>
            <person name="Richards T."/>
            <person name="Worden A.Z."/>
            <person name="Zhang X."/>
            <person name="Grigoriev I.V."/>
            <person name="Allen A.E."/>
            <person name="Bidle K."/>
            <person name="Borodovsky M."/>
            <person name="Bowler C."/>
            <person name="Brownlee C."/>
            <person name="Cock J.M."/>
            <person name="Elias M."/>
            <person name="Gladyshev V.N."/>
            <person name="Groth M."/>
            <person name="Guda C."/>
            <person name="Hadaegh A."/>
            <person name="Iglesias-Rodriguez M.D."/>
            <person name="Jenkins J."/>
            <person name="Jones B.M."/>
            <person name="Lawson T."/>
            <person name="Leese F."/>
            <person name="Lindquist E."/>
            <person name="Lobanov A."/>
            <person name="Lomsadze A."/>
            <person name="Malik S.B."/>
            <person name="Marsh M.E."/>
            <person name="Mackinder L."/>
            <person name="Mock T."/>
            <person name="Mueller-Roeber B."/>
            <person name="Pagarete A."/>
            <person name="Parker M."/>
            <person name="Probert I."/>
            <person name="Quesneville H."/>
            <person name="Raines C."/>
            <person name="Rensing S.A."/>
            <person name="Riano-Pachon D.M."/>
            <person name="Richier S."/>
            <person name="Rokitta S."/>
            <person name="Shiraiwa Y."/>
            <person name="Soanes D.M."/>
            <person name="van der Giezen M."/>
            <person name="Wahlund T.M."/>
            <person name="Williams B."/>
            <person name="Wilson W."/>
            <person name="Wolfe G."/>
            <person name="Wurch L.L."/>
        </authorList>
    </citation>
    <scope>NUCLEOTIDE SEQUENCE</scope>
</reference>
<keyword evidence="7 9" id="KW-0472">Membrane</keyword>
<keyword evidence="5 9" id="KW-1133">Transmembrane helix</keyword>
<evidence type="ECO:0000256" key="6">
    <source>
        <dbReference type="ARBA" id="ARBA00023054"/>
    </source>
</evidence>
<evidence type="ECO:0000259" key="10">
    <source>
        <dbReference type="PROSITE" id="PS50192"/>
    </source>
</evidence>
<protein>
    <recommendedName>
        <fullName evidence="10">t-SNARE coiled-coil homology domain-containing protein</fullName>
    </recommendedName>
</protein>
<dbReference type="RefSeq" id="XP_005756335.1">
    <property type="nucleotide sequence ID" value="XM_005756278.1"/>
</dbReference>
<dbReference type="InterPro" id="IPR045242">
    <property type="entry name" value="Syntaxin"/>
</dbReference>